<gene>
    <name evidence="2" type="ORF">J1605_008676</name>
</gene>
<dbReference type="AlphaFoldDB" id="A0AB34GU48"/>
<keyword evidence="3" id="KW-1185">Reference proteome</keyword>
<comment type="caution">
    <text evidence="2">The sequence shown here is derived from an EMBL/GenBank/DDBJ whole genome shotgun (WGS) entry which is preliminary data.</text>
</comment>
<evidence type="ECO:0000313" key="3">
    <source>
        <dbReference type="Proteomes" id="UP001159641"/>
    </source>
</evidence>
<evidence type="ECO:0000313" key="2">
    <source>
        <dbReference type="EMBL" id="KAJ8783633.1"/>
    </source>
</evidence>
<proteinExistence type="predicted"/>
<reference evidence="2 3" key="1">
    <citation type="submission" date="2022-11" db="EMBL/GenBank/DDBJ databases">
        <title>Whole genome sequence of Eschrichtius robustus ER-17-0199.</title>
        <authorList>
            <person name="Bruniche-Olsen A."/>
            <person name="Black A.N."/>
            <person name="Fields C.J."/>
            <person name="Walden K."/>
            <person name="Dewoody J.A."/>
        </authorList>
    </citation>
    <scope>NUCLEOTIDE SEQUENCE [LARGE SCALE GENOMIC DNA]</scope>
    <source>
        <strain evidence="2">ER-17-0199</strain>
        <tissue evidence="2">Blubber</tissue>
    </source>
</reference>
<dbReference type="EMBL" id="JAIQCJ010002079">
    <property type="protein sequence ID" value="KAJ8783633.1"/>
    <property type="molecule type" value="Genomic_DNA"/>
</dbReference>
<protein>
    <submittedName>
        <fullName evidence="2">Uncharacterized protein</fullName>
    </submittedName>
</protein>
<evidence type="ECO:0000256" key="1">
    <source>
        <dbReference type="SAM" id="MobiDB-lite"/>
    </source>
</evidence>
<feature type="region of interest" description="Disordered" evidence="1">
    <location>
        <begin position="100"/>
        <end position="121"/>
    </location>
</feature>
<accession>A0AB34GU48</accession>
<sequence>MGSSQTRARTRVPCIGRQILNHCATREACYIDSYSSRHAGSVVVAHGPSCSAACGIFPDQGSNPCPLHWQADSPPLRHQGSPNLLCGMWDLPRPGLEPVSPALAGGFSTTAPPGKPDIDYF</sequence>
<dbReference type="Proteomes" id="UP001159641">
    <property type="component" value="Unassembled WGS sequence"/>
</dbReference>
<organism evidence="2 3">
    <name type="scientific">Eschrichtius robustus</name>
    <name type="common">California gray whale</name>
    <name type="synonym">Eschrichtius gibbosus</name>
    <dbReference type="NCBI Taxonomy" id="9764"/>
    <lineage>
        <taxon>Eukaryota</taxon>
        <taxon>Metazoa</taxon>
        <taxon>Chordata</taxon>
        <taxon>Craniata</taxon>
        <taxon>Vertebrata</taxon>
        <taxon>Euteleostomi</taxon>
        <taxon>Mammalia</taxon>
        <taxon>Eutheria</taxon>
        <taxon>Laurasiatheria</taxon>
        <taxon>Artiodactyla</taxon>
        <taxon>Whippomorpha</taxon>
        <taxon>Cetacea</taxon>
        <taxon>Mysticeti</taxon>
        <taxon>Eschrichtiidae</taxon>
        <taxon>Eschrichtius</taxon>
    </lineage>
</organism>
<name>A0AB34GU48_ESCRO</name>